<dbReference type="AlphaFoldDB" id="A0A9X1SDI2"/>
<name>A0A9X1SDI2_9MICC</name>
<keyword evidence="3" id="KW-1185">Reference proteome</keyword>
<comment type="caution">
    <text evidence="2">The sequence shown here is derived from an EMBL/GenBank/DDBJ whole genome shotgun (WGS) entry which is preliminary data.</text>
</comment>
<evidence type="ECO:0000313" key="2">
    <source>
        <dbReference type="EMBL" id="MCC3299233.1"/>
    </source>
</evidence>
<accession>A0A9X1SDI2</accession>
<organism evidence="2 3">
    <name type="scientific">Arthrobacter caoxuetaonis</name>
    <dbReference type="NCBI Taxonomy" id="2886935"/>
    <lineage>
        <taxon>Bacteria</taxon>
        <taxon>Bacillati</taxon>
        <taxon>Actinomycetota</taxon>
        <taxon>Actinomycetes</taxon>
        <taxon>Micrococcales</taxon>
        <taxon>Micrococcaceae</taxon>
        <taxon>Arthrobacter</taxon>
    </lineage>
</organism>
<reference evidence="2" key="1">
    <citation type="submission" date="2021-10" db="EMBL/GenBank/DDBJ databases">
        <title>Novel species in genus Arthrobacter.</title>
        <authorList>
            <person name="Liu Y."/>
        </authorList>
    </citation>
    <scope>NUCLEOTIDE SEQUENCE</scope>
    <source>
        <strain evidence="2">Zg-Y453</strain>
    </source>
</reference>
<feature type="region of interest" description="Disordered" evidence="1">
    <location>
        <begin position="62"/>
        <end position="87"/>
    </location>
</feature>
<evidence type="ECO:0000313" key="3">
    <source>
        <dbReference type="Proteomes" id="UP001139158"/>
    </source>
</evidence>
<proteinExistence type="predicted"/>
<dbReference type="Proteomes" id="UP001139158">
    <property type="component" value="Unassembled WGS sequence"/>
</dbReference>
<dbReference type="RefSeq" id="WP_227897221.1">
    <property type="nucleotide sequence ID" value="NZ_CP099466.1"/>
</dbReference>
<sequence>MEEINGDNPAVPQTGDPGVDAVLAALGKVADMPVSEHAALYSTLHDGLLAALNDDAAGLPGITSPVPGIPQSMKPGLPTKPASPEAG</sequence>
<gene>
    <name evidence="2" type="ORF">LJ757_15690</name>
</gene>
<dbReference type="EMBL" id="JAJFZV010000017">
    <property type="protein sequence ID" value="MCC3299233.1"/>
    <property type="molecule type" value="Genomic_DNA"/>
</dbReference>
<protein>
    <submittedName>
        <fullName evidence="2">Uncharacterized protein</fullName>
    </submittedName>
</protein>
<evidence type="ECO:0000256" key="1">
    <source>
        <dbReference type="SAM" id="MobiDB-lite"/>
    </source>
</evidence>